<dbReference type="EMBL" id="BMOC01000002">
    <property type="protein sequence ID" value="GGI97955.1"/>
    <property type="molecule type" value="Genomic_DNA"/>
</dbReference>
<dbReference type="GO" id="GO:0009307">
    <property type="term" value="P:DNA restriction-modification system"/>
    <property type="evidence" value="ECO:0007669"/>
    <property type="project" value="UniProtKB-KW"/>
</dbReference>
<feature type="domain" description="Type II methyltransferase M.Eco57I C-terminal" evidence="6">
    <location>
        <begin position="644"/>
        <end position="867"/>
    </location>
</feature>
<evidence type="ECO:0000256" key="3">
    <source>
        <dbReference type="ARBA" id="ARBA00022691"/>
    </source>
</evidence>
<dbReference type="OrthoDB" id="297716at2157"/>
<evidence type="ECO:0000256" key="1">
    <source>
        <dbReference type="ARBA" id="ARBA00022603"/>
    </source>
</evidence>
<dbReference type="InterPro" id="IPR029063">
    <property type="entry name" value="SAM-dependent_MTases_sf"/>
</dbReference>
<dbReference type="AlphaFoldDB" id="A0A830E7V3"/>
<keyword evidence="8" id="KW-1185">Reference proteome</keyword>
<dbReference type="GO" id="GO:0008170">
    <property type="term" value="F:N-methyltransferase activity"/>
    <property type="evidence" value="ECO:0007669"/>
    <property type="project" value="InterPro"/>
</dbReference>
<dbReference type="PRINTS" id="PR00507">
    <property type="entry name" value="N12N6MTFRASE"/>
</dbReference>
<evidence type="ECO:0008006" key="9">
    <source>
        <dbReference type="Google" id="ProtNLM"/>
    </source>
</evidence>
<proteinExistence type="predicted"/>
<accession>A0A830E7V3</accession>
<evidence type="ECO:0000256" key="2">
    <source>
        <dbReference type="ARBA" id="ARBA00022679"/>
    </source>
</evidence>
<dbReference type="SUPFAM" id="SSF53335">
    <property type="entry name" value="S-adenosyl-L-methionine-dependent methyltransferases"/>
    <property type="match status" value="1"/>
</dbReference>
<keyword evidence="3" id="KW-0949">S-adenosyl-L-methionine</keyword>
<sequence>MSEAGIHFEFYRHLANEVDDEPRRNGTTFGKIQPEYGENIDGFADLVLFEADGSPAVVIEAKAPNGSNRSRKEIDPYSPKVIRQAFRYAGDIGAPYFATFNGDRLVVFDAYEEGVPLLQRSTKSYDITSLEKFAGSFLDEIARIRGGEAKWDANDDAFVERIKSLHERITPDLYQSLADNLEEDDEFRADFEAWTASQGIEYEDADESDREDVLEEFAEQAAYLLTNKILFYKILESSPTYTDEVQPLAVSPFRVQADLEEYFNHIVEEIDFEAVFEHDDIYSEIPLNLVSEQIRDFIIELDEQDLTQFNSDVVGRIYEGVIPAERRKEMGEYYTPPAICDLIAQLTIDEAHDTVLDPACGSGGFLISAYNRKKELFPEQEGNHDVILDQLMGVDINRFPAHLSAINLALQDLTEHTENVNVEVSDFFDVAPDTRRFGRVVADASGSEWESGDANGAVGGFDAVVGNPPYIRYQSIGDKEKVRSHLSAVDAEYLSGFADIYCYFITHSAQFLEEGGKLGFIASDRWLSSRYGEDIQKFLLDNYKIEAVIQFASQAFNDALVGSNVIIVEKCDDIKEREENYVKFLKVQDNISVDDIADEIESEIESEKIVATDEYRMLVTSQPALRENNKWGMYYKAPPVYFELLRGKNICEIQEVANAHTGKKVGGNPYFYHRTEEWEELGLDQYTTPAIKASGQISKIRFDEQSAREWSVLDTREVVREALNDGHEFGDTEEEHVKEWLAKNGHEALLEYIEEGEEQGRHNHDRCERRDVWFNISEIDEYRQQLALPIFMWTAHRSVWNEARAFFDYQFHVVEADEDISERLLCGILNSRLVWLARELEGRQASGQGMNRSELALYETEQLSIVDPRAVSDEEERRIVSAFENLMEVEDKSDDPDNGEEVEKARDELDRAVLSVIDAEGRVDDLKQAAEHLLEMRASEGGVDTEVLIEREQEREVIELEGVGEARESPRLSDY</sequence>
<dbReference type="GO" id="GO:0009007">
    <property type="term" value="F:site-specific DNA-methyltransferase (adenine-specific) activity"/>
    <property type="evidence" value="ECO:0007669"/>
    <property type="project" value="UniProtKB-EC"/>
</dbReference>
<dbReference type="Proteomes" id="UP000653099">
    <property type="component" value="Unassembled WGS sequence"/>
</dbReference>
<dbReference type="GO" id="GO:0003677">
    <property type="term" value="F:DNA binding"/>
    <property type="evidence" value="ECO:0007669"/>
    <property type="project" value="InterPro"/>
</dbReference>
<feature type="domain" description="DNA methylase adenine-specific" evidence="5">
    <location>
        <begin position="311"/>
        <end position="610"/>
    </location>
</feature>
<keyword evidence="4" id="KW-0680">Restriction system</keyword>
<reference evidence="7" key="2">
    <citation type="submission" date="2020-09" db="EMBL/GenBank/DDBJ databases">
        <authorList>
            <person name="Sun Q."/>
            <person name="Ohkuma M."/>
        </authorList>
    </citation>
    <scope>NUCLEOTIDE SEQUENCE</scope>
    <source>
        <strain evidence="7">JCM 14359</strain>
    </source>
</reference>
<protein>
    <recommendedName>
        <fullName evidence="9">Site-specific DNA-methyltransferase (adenine-specific)</fullName>
    </recommendedName>
</protein>
<keyword evidence="2" id="KW-0808">Transferase</keyword>
<dbReference type="InterPro" id="IPR054520">
    <property type="entry name" value="M_Eco57I_C"/>
</dbReference>
<gene>
    <name evidence="7" type="ORF">GCM10008995_04800</name>
</gene>
<name>A0A830E7V3_9EURY</name>
<comment type="caution">
    <text evidence="7">The sequence shown here is derived from an EMBL/GenBank/DDBJ whole genome shotgun (WGS) entry which is preliminary data.</text>
</comment>
<dbReference type="PROSITE" id="PS00092">
    <property type="entry name" value="N6_MTASE"/>
    <property type="match status" value="1"/>
</dbReference>
<dbReference type="InterPro" id="IPR003356">
    <property type="entry name" value="DNA_methylase_A-5"/>
</dbReference>
<keyword evidence="1" id="KW-0489">Methyltransferase</keyword>
<evidence type="ECO:0000256" key="4">
    <source>
        <dbReference type="ARBA" id="ARBA00022747"/>
    </source>
</evidence>
<dbReference type="InterPro" id="IPR050953">
    <property type="entry name" value="N4_N6_ade-DNA_methylase"/>
</dbReference>
<dbReference type="Gene3D" id="3.40.50.150">
    <property type="entry name" value="Vaccinia Virus protein VP39"/>
    <property type="match status" value="1"/>
</dbReference>
<dbReference type="GO" id="GO:0032259">
    <property type="term" value="P:methylation"/>
    <property type="evidence" value="ECO:0007669"/>
    <property type="project" value="UniProtKB-KW"/>
</dbReference>
<dbReference type="PANTHER" id="PTHR33841">
    <property type="entry name" value="DNA METHYLTRANSFERASE YEEA-RELATED"/>
    <property type="match status" value="1"/>
</dbReference>
<dbReference type="InterPro" id="IPR002052">
    <property type="entry name" value="DNA_methylase_N6_adenine_CS"/>
</dbReference>
<evidence type="ECO:0000259" key="5">
    <source>
        <dbReference type="Pfam" id="PF02384"/>
    </source>
</evidence>
<reference evidence="7" key="1">
    <citation type="journal article" date="2014" name="Int. J. Syst. Evol. Microbiol.">
        <title>Complete genome sequence of Corynebacterium casei LMG S-19264T (=DSM 44701T), isolated from a smear-ripened cheese.</title>
        <authorList>
            <consortium name="US DOE Joint Genome Institute (JGI-PGF)"/>
            <person name="Walter F."/>
            <person name="Albersmeier A."/>
            <person name="Kalinowski J."/>
            <person name="Ruckert C."/>
        </authorList>
    </citation>
    <scope>NUCLEOTIDE SEQUENCE</scope>
    <source>
        <strain evidence="7">JCM 14359</strain>
    </source>
</reference>
<evidence type="ECO:0000313" key="8">
    <source>
        <dbReference type="Proteomes" id="UP000653099"/>
    </source>
</evidence>
<dbReference type="Pfam" id="PF22837">
    <property type="entry name" value="M_Eco57I_C"/>
    <property type="match status" value="1"/>
</dbReference>
<evidence type="ECO:0000259" key="6">
    <source>
        <dbReference type="Pfam" id="PF22837"/>
    </source>
</evidence>
<dbReference type="RefSeq" id="WP_188785794.1">
    <property type="nucleotide sequence ID" value="NZ_BMOC01000002.1"/>
</dbReference>
<dbReference type="Pfam" id="PF02384">
    <property type="entry name" value="N6_Mtase"/>
    <property type="match status" value="1"/>
</dbReference>
<evidence type="ECO:0000313" key="7">
    <source>
        <dbReference type="EMBL" id="GGI97955.1"/>
    </source>
</evidence>
<organism evidence="7 8">
    <name type="scientific">Halobellus salinus</name>
    <dbReference type="NCBI Taxonomy" id="931585"/>
    <lineage>
        <taxon>Archaea</taxon>
        <taxon>Methanobacteriati</taxon>
        <taxon>Methanobacteriota</taxon>
        <taxon>Stenosarchaea group</taxon>
        <taxon>Halobacteria</taxon>
        <taxon>Halobacteriales</taxon>
        <taxon>Haloferacaceae</taxon>
        <taxon>Halobellus</taxon>
    </lineage>
</organism>
<dbReference type="PANTHER" id="PTHR33841:SF5">
    <property type="entry name" value="DNA METHYLASE (MODIFICATION METHYLASE) (METHYLTRANSFERASE)-RELATED"/>
    <property type="match status" value="1"/>
</dbReference>